<dbReference type="EMBL" id="AK361119">
    <property type="protein sequence ID" value="BAJ92326.1"/>
    <property type="molecule type" value="mRNA"/>
</dbReference>
<accession>F2DB55</accession>
<evidence type="ECO:0000313" key="2">
    <source>
        <dbReference type="EMBL" id="BAJ92326.1"/>
    </source>
</evidence>
<feature type="compositionally biased region" description="Basic and acidic residues" evidence="1">
    <location>
        <begin position="52"/>
        <end position="63"/>
    </location>
</feature>
<protein>
    <submittedName>
        <fullName evidence="2">Predicted protein</fullName>
    </submittedName>
</protein>
<sequence length="84" mass="9230">MSRSLQLSSTSIRHPGGCALTSRSLWWPEHRRRWPVEPGRPSASSLCSAPSVEREVKEEDPVRRAPPPCGPLVSAIEALTQSLT</sequence>
<feature type="region of interest" description="Disordered" evidence="1">
    <location>
        <begin position="35"/>
        <end position="69"/>
    </location>
</feature>
<organism evidence="2">
    <name type="scientific">Hordeum vulgare subsp. vulgare</name>
    <name type="common">Domesticated barley</name>
    <dbReference type="NCBI Taxonomy" id="112509"/>
    <lineage>
        <taxon>Eukaryota</taxon>
        <taxon>Viridiplantae</taxon>
        <taxon>Streptophyta</taxon>
        <taxon>Embryophyta</taxon>
        <taxon>Tracheophyta</taxon>
        <taxon>Spermatophyta</taxon>
        <taxon>Magnoliopsida</taxon>
        <taxon>Liliopsida</taxon>
        <taxon>Poales</taxon>
        <taxon>Poaceae</taxon>
        <taxon>BOP clade</taxon>
        <taxon>Pooideae</taxon>
        <taxon>Triticodae</taxon>
        <taxon>Triticeae</taxon>
        <taxon>Hordeinae</taxon>
        <taxon>Hordeum</taxon>
    </lineage>
</organism>
<reference evidence="2" key="1">
    <citation type="journal article" date="2011" name="Plant Physiol.">
        <title>Comprehensive sequence analysis of 24,783 barley full-length cDNAs derived from 12 clone libraries.</title>
        <authorList>
            <person name="Matsumoto T."/>
            <person name="Tanaka T."/>
            <person name="Sakai H."/>
            <person name="Amano N."/>
            <person name="Kanamori H."/>
            <person name="Kurita K."/>
            <person name="Kikuta A."/>
            <person name="Kamiya K."/>
            <person name="Yamamoto M."/>
            <person name="Ikawa H."/>
            <person name="Fujii N."/>
            <person name="Hori K."/>
            <person name="Itoh T."/>
            <person name="Sato K."/>
        </authorList>
    </citation>
    <scope>NUCLEOTIDE SEQUENCE</scope>
    <source>
        <tissue evidence="2">Shoot</tissue>
    </source>
</reference>
<evidence type="ECO:0000256" key="1">
    <source>
        <dbReference type="SAM" id="MobiDB-lite"/>
    </source>
</evidence>
<name>F2DB55_HORVV</name>
<proteinExistence type="evidence at transcript level"/>
<dbReference type="AlphaFoldDB" id="F2DB55"/>